<dbReference type="CDD" id="cd00303">
    <property type="entry name" value="retropepsin_like"/>
    <property type="match status" value="1"/>
</dbReference>
<dbReference type="SUPFAM" id="SSF50630">
    <property type="entry name" value="Acid proteases"/>
    <property type="match status" value="1"/>
</dbReference>
<sequence length="297" mass="33640">MRSLLLSLFIFMSTTAVAGVSEWIPFEHRNGQVLVKVKVEGIDTYAMMDSGASINLINQNFVDHHQLELQKLRDKITIQGVHGKSERDVFRDVPTEMFGQDLALDYVSGDFAEPEIALILGAPLLDKYVFQFDYPNSRLRLIDHDSIDLIEVKNITMRSRRDYDQPIVKVNLNDEVEAWLILDTGASTGIYLQREVADNHGWLESFPVSQGLSRGVNTVAEVESFSLPLVEFGPYLLEDVEIIVPIEGVRTDYGRNRQQLNSRVRGVKIDGLIGYDVLKHFILTIDYKNGRGHIHAP</sequence>
<keyword evidence="3" id="KW-1185">Reference proteome</keyword>
<gene>
    <name evidence="2" type="ORF">CWI69_05495</name>
</gene>
<evidence type="ECO:0000256" key="1">
    <source>
        <dbReference type="SAM" id="SignalP"/>
    </source>
</evidence>
<reference evidence="3" key="1">
    <citation type="journal article" date="2018" name="Front. Microbiol.">
        <title>Genome-Based Analysis Reveals the Taxonomy and Diversity of the Family Idiomarinaceae.</title>
        <authorList>
            <person name="Liu Y."/>
            <person name="Lai Q."/>
            <person name="Shao Z."/>
        </authorList>
    </citation>
    <scope>NUCLEOTIDE SEQUENCE [LARGE SCALE GENOMIC DNA]</scope>
    <source>
        <strain evidence="3">BH195</strain>
    </source>
</reference>
<dbReference type="RefSeq" id="WP_126762595.1">
    <property type="nucleotide sequence ID" value="NZ_JBHLTZ010000004.1"/>
</dbReference>
<evidence type="ECO:0000313" key="3">
    <source>
        <dbReference type="Proteomes" id="UP000287198"/>
    </source>
</evidence>
<dbReference type="Gene3D" id="2.40.70.10">
    <property type="entry name" value="Acid Proteases"/>
    <property type="match status" value="2"/>
</dbReference>
<proteinExistence type="predicted"/>
<accession>A0A432Y1L7</accession>
<dbReference type="InterPro" id="IPR021109">
    <property type="entry name" value="Peptidase_aspartic_dom_sf"/>
</dbReference>
<keyword evidence="1" id="KW-0732">Signal</keyword>
<dbReference type="AlphaFoldDB" id="A0A432Y1L7"/>
<organism evidence="2 3">
    <name type="scientific">Pseudidiomarina halophila</name>
    <dbReference type="NCBI Taxonomy" id="1449799"/>
    <lineage>
        <taxon>Bacteria</taxon>
        <taxon>Pseudomonadati</taxon>
        <taxon>Pseudomonadota</taxon>
        <taxon>Gammaproteobacteria</taxon>
        <taxon>Alteromonadales</taxon>
        <taxon>Idiomarinaceae</taxon>
        <taxon>Pseudidiomarina</taxon>
    </lineage>
</organism>
<dbReference type="Proteomes" id="UP000287198">
    <property type="component" value="Unassembled WGS sequence"/>
</dbReference>
<evidence type="ECO:0000313" key="2">
    <source>
        <dbReference type="EMBL" id="RUO54853.1"/>
    </source>
</evidence>
<feature type="chain" id="PRO_5018976487" evidence="1">
    <location>
        <begin position="19"/>
        <end position="297"/>
    </location>
</feature>
<dbReference type="Pfam" id="PF08284">
    <property type="entry name" value="RVP_2"/>
    <property type="match status" value="1"/>
</dbReference>
<name>A0A432Y1L7_9GAMM</name>
<dbReference type="EMBL" id="PIPW01000001">
    <property type="protein sequence ID" value="RUO54853.1"/>
    <property type="molecule type" value="Genomic_DNA"/>
</dbReference>
<comment type="caution">
    <text evidence="2">The sequence shown here is derived from an EMBL/GenBank/DDBJ whole genome shotgun (WGS) entry which is preliminary data.</text>
</comment>
<feature type="signal peptide" evidence="1">
    <location>
        <begin position="1"/>
        <end position="18"/>
    </location>
</feature>
<dbReference type="OrthoDB" id="3521766at2"/>
<protein>
    <submittedName>
        <fullName evidence="2">Signal protein PDZ</fullName>
    </submittedName>
</protein>
<dbReference type="Pfam" id="PF13650">
    <property type="entry name" value="Asp_protease_2"/>
    <property type="match status" value="1"/>
</dbReference>